<feature type="compositionally biased region" description="Basic and acidic residues" evidence="1">
    <location>
        <begin position="28"/>
        <end position="38"/>
    </location>
</feature>
<evidence type="ECO:0000313" key="3">
    <source>
        <dbReference type="Proteomes" id="UP000663828"/>
    </source>
</evidence>
<feature type="compositionally biased region" description="Basic and acidic residues" evidence="1">
    <location>
        <begin position="62"/>
        <end position="72"/>
    </location>
</feature>
<keyword evidence="3" id="KW-1185">Reference proteome</keyword>
<evidence type="ECO:0000256" key="1">
    <source>
        <dbReference type="SAM" id="MobiDB-lite"/>
    </source>
</evidence>
<evidence type="ECO:0000313" key="2">
    <source>
        <dbReference type="EMBL" id="CAF1514869.1"/>
    </source>
</evidence>
<sequence length="85" mass="9107">MASNTQGMDEHGNSKLPTKAAAEGTLSAEKEAVVEHHPTKTPVSTSNLNGMNSHGDTVIPEKAAEANLDRHVHGLHPQTQHDHEQ</sequence>
<comment type="caution">
    <text evidence="2">The sequence shown here is derived from an EMBL/GenBank/DDBJ whole genome shotgun (WGS) entry which is preliminary data.</text>
</comment>
<feature type="compositionally biased region" description="Polar residues" evidence="1">
    <location>
        <begin position="41"/>
        <end position="55"/>
    </location>
</feature>
<organism evidence="2 3">
    <name type="scientific">Adineta ricciae</name>
    <name type="common">Rotifer</name>
    <dbReference type="NCBI Taxonomy" id="249248"/>
    <lineage>
        <taxon>Eukaryota</taxon>
        <taxon>Metazoa</taxon>
        <taxon>Spiralia</taxon>
        <taxon>Gnathifera</taxon>
        <taxon>Rotifera</taxon>
        <taxon>Eurotatoria</taxon>
        <taxon>Bdelloidea</taxon>
        <taxon>Adinetida</taxon>
        <taxon>Adinetidae</taxon>
        <taxon>Adineta</taxon>
    </lineage>
</organism>
<feature type="region of interest" description="Disordered" evidence="1">
    <location>
        <begin position="1"/>
        <end position="85"/>
    </location>
</feature>
<proteinExistence type="predicted"/>
<protein>
    <submittedName>
        <fullName evidence="2">Uncharacterized protein</fullName>
    </submittedName>
</protein>
<dbReference type="AlphaFoldDB" id="A0A815U7E7"/>
<dbReference type="EMBL" id="CAJNOR010004599">
    <property type="protein sequence ID" value="CAF1514869.1"/>
    <property type="molecule type" value="Genomic_DNA"/>
</dbReference>
<name>A0A815U7E7_ADIRI</name>
<gene>
    <name evidence="2" type="ORF">XAT740_LOCUS40435</name>
</gene>
<accession>A0A815U7E7</accession>
<reference evidence="2" key="1">
    <citation type="submission" date="2021-02" db="EMBL/GenBank/DDBJ databases">
        <authorList>
            <person name="Nowell W R."/>
        </authorList>
    </citation>
    <scope>NUCLEOTIDE SEQUENCE</scope>
</reference>
<dbReference type="Proteomes" id="UP000663828">
    <property type="component" value="Unassembled WGS sequence"/>
</dbReference>